<dbReference type="GO" id="GO:0005829">
    <property type="term" value="C:cytosol"/>
    <property type="evidence" value="ECO:0007669"/>
    <property type="project" value="TreeGrafter"/>
</dbReference>
<comment type="similarity">
    <text evidence="2">Belongs to the threonine aldolase family.</text>
</comment>
<dbReference type="Pfam" id="PF01212">
    <property type="entry name" value="Beta_elim_lyase"/>
    <property type="match status" value="1"/>
</dbReference>
<name>A0A6H5I2K1_9HYME</name>
<evidence type="ECO:0000256" key="5">
    <source>
        <dbReference type="PIRSR" id="PIRSR017617-1"/>
    </source>
</evidence>
<evidence type="ECO:0000313" key="8">
    <source>
        <dbReference type="Proteomes" id="UP000479190"/>
    </source>
</evidence>
<evidence type="ECO:0000259" key="6">
    <source>
        <dbReference type="Pfam" id="PF01212"/>
    </source>
</evidence>
<comment type="cofactor">
    <cofactor evidence="1">
        <name>pyridoxal 5'-phosphate</name>
        <dbReference type="ChEBI" id="CHEBI:597326"/>
    </cofactor>
</comment>
<feature type="modified residue" description="N6-(pyridoxal phosphate)lysine" evidence="5">
    <location>
        <position position="202"/>
    </location>
</feature>
<proteinExistence type="inferred from homology"/>
<dbReference type="InterPro" id="IPR015421">
    <property type="entry name" value="PyrdxlP-dep_Trfase_major"/>
</dbReference>
<keyword evidence="4" id="KW-0456">Lyase</keyword>
<reference evidence="7 8" key="1">
    <citation type="submission" date="2020-02" db="EMBL/GenBank/DDBJ databases">
        <authorList>
            <person name="Ferguson B K."/>
        </authorList>
    </citation>
    <scope>NUCLEOTIDE SEQUENCE [LARGE SCALE GENOMIC DNA]</scope>
</reference>
<dbReference type="InterPro" id="IPR015424">
    <property type="entry name" value="PyrdxlP-dep_Trfase"/>
</dbReference>
<feature type="domain" description="Aromatic amino acid beta-eliminating lyase/threonine aldolase" evidence="6">
    <location>
        <begin position="7"/>
        <end position="292"/>
    </location>
</feature>
<dbReference type="Gene3D" id="3.90.1150.10">
    <property type="entry name" value="Aspartate Aminotransferase, domain 1"/>
    <property type="match status" value="1"/>
</dbReference>
<dbReference type="PIRSF" id="PIRSF017617">
    <property type="entry name" value="Thr_aldolase"/>
    <property type="match status" value="1"/>
</dbReference>
<dbReference type="FunFam" id="3.40.640.10:FF:000030">
    <property type="entry name" value="Low-specificity L-threonine aldolase"/>
    <property type="match status" value="1"/>
</dbReference>
<dbReference type="GO" id="GO:0006545">
    <property type="term" value="P:glycine biosynthetic process"/>
    <property type="evidence" value="ECO:0007669"/>
    <property type="project" value="TreeGrafter"/>
</dbReference>
<accession>A0A6H5I2K1</accession>
<dbReference type="InterPro" id="IPR015422">
    <property type="entry name" value="PyrdxlP-dep_Trfase_small"/>
</dbReference>
<dbReference type="EMBL" id="CADCXV010000672">
    <property type="protein sequence ID" value="CAB0032261.1"/>
    <property type="molecule type" value="Genomic_DNA"/>
</dbReference>
<dbReference type="NCBIfam" id="NF007825">
    <property type="entry name" value="PRK10534.1"/>
    <property type="match status" value="1"/>
</dbReference>
<evidence type="ECO:0000256" key="2">
    <source>
        <dbReference type="ARBA" id="ARBA00006966"/>
    </source>
</evidence>
<dbReference type="GO" id="GO:0008732">
    <property type="term" value="F:L-allo-threonine aldolase activity"/>
    <property type="evidence" value="ECO:0007669"/>
    <property type="project" value="TreeGrafter"/>
</dbReference>
<dbReference type="GO" id="GO:0006567">
    <property type="term" value="P:L-threonine catabolic process"/>
    <property type="evidence" value="ECO:0007669"/>
    <property type="project" value="TreeGrafter"/>
</dbReference>
<evidence type="ECO:0000256" key="3">
    <source>
        <dbReference type="ARBA" id="ARBA00022898"/>
    </source>
</evidence>
<dbReference type="PANTHER" id="PTHR48097:SF9">
    <property type="entry name" value="L-THREONINE ALDOLASE"/>
    <property type="match status" value="1"/>
</dbReference>
<dbReference type="Proteomes" id="UP000479190">
    <property type="component" value="Unassembled WGS sequence"/>
</dbReference>
<keyword evidence="8" id="KW-1185">Reference proteome</keyword>
<gene>
    <name evidence="7" type="ORF">TBRA_LOCUS4205</name>
</gene>
<evidence type="ECO:0000313" key="7">
    <source>
        <dbReference type="EMBL" id="CAB0032261.1"/>
    </source>
</evidence>
<dbReference type="PANTHER" id="PTHR48097">
    <property type="entry name" value="L-THREONINE ALDOLASE-RELATED"/>
    <property type="match status" value="1"/>
</dbReference>
<protein>
    <recommendedName>
        <fullName evidence="6">Aromatic amino acid beta-eliminating lyase/threonine aldolase domain-containing protein</fullName>
    </recommendedName>
</protein>
<dbReference type="NCBIfam" id="NF041359">
    <property type="entry name" value="GntG_guanitoxin"/>
    <property type="match status" value="1"/>
</dbReference>
<sequence length="366" mass="39774">MQAKVVDLRSDTLTKPTPAMLRAMSEAVVGDDVYGEDPTVKELERRVALLTGMEAGLFVPSGTMGNLVAVMTHCDTRGCEIYVGEHSHIAQHEQGGAAQVAGVMVNAIPQLPDGTFDLGELGSRLKSDWLHEPFSRLVAIENTINGKAAPRSWIADVVELARERNLRVHCDGARIVNASVATDMKVADILKGCDSVSVCLSKGLGAPVGSVLCGSAQFIHRARRTRKVLGGGMRQSGVLAAAGLVALQDAKERLSADHKNCRMVAEALASHESEDFGVDLATTHTNMMFVKVRQTEAWDAYKFVARMQQVRDEKDPRDLTLVRGLALSPNLVRFVFHHDIDEEMARAVKDKITCVLREAKIQNNVG</sequence>
<dbReference type="OrthoDB" id="10261951at2759"/>
<evidence type="ECO:0000256" key="1">
    <source>
        <dbReference type="ARBA" id="ARBA00001933"/>
    </source>
</evidence>
<keyword evidence="3" id="KW-0663">Pyridoxal phosphate</keyword>
<organism evidence="7 8">
    <name type="scientific">Trichogramma brassicae</name>
    <dbReference type="NCBI Taxonomy" id="86971"/>
    <lineage>
        <taxon>Eukaryota</taxon>
        <taxon>Metazoa</taxon>
        <taxon>Ecdysozoa</taxon>
        <taxon>Arthropoda</taxon>
        <taxon>Hexapoda</taxon>
        <taxon>Insecta</taxon>
        <taxon>Pterygota</taxon>
        <taxon>Neoptera</taxon>
        <taxon>Endopterygota</taxon>
        <taxon>Hymenoptera</taxon>
        <taxon>Apocrita</taxon>
        <taxon>Proctotrupomorpha</taxon>
        <taxon>Chalcidoidea</taxon>
        <taxon>Trichogrammatidae</taxon>
        <taxon>Trichogramma</taxon>
    </lineage>
</organism>
<dbReference type="InterPro" id="IPR023603">
    <property type="entry name" value="Low_specificity_L-TA-like"/>
</dbReference>
<dbReference type="SUPFAM" id="SSF53383">
    <property type="entry name" value="PLP-dependent transferases"/>
    <property type="match status" value="1"/>
</dbReference>
<evidence type="ECO:0000256" key="4">
    <source>
        <dbReference type="ARBA" id="ARBA00023239"/>
    </source>
</evidence>
<dbReference type="AlphaFoldDB" id="A0A6H5I2K1"/>
<dbReference type="Gene3D" id="3.40.640.10">
    <property type="entry name" value="Type I PLP-dependent aspartate aminotransferase-like (Major domain)"/>
    <property type="match status" value="1"/>
</dbReference>
<dbReference type="InterPro" id="IPR001597">
    <property type="entry name" value="ArAA_b-elim_lyase/Thr_aldolase"/>
</dbReference>